<evidence type="ECO:0000256" key="2">
    <source>
        <dbReference type="SAM" id="MobiDB-lite"/>
    </source>
</evidence>
<dbReference type="GO" id="GO:0007165">
    <property type="term" value="P:signal transduction"/>
    <property type="evidence" value="ECO:0007669"/>
    <property type="project" value="TreeGrafter"/>
</dbReference>
<dbReference type="EMBL" id="LJIG01009757">
    <property type="protein sequence ID" value="KRT82442.1"/>
    <property type="molecule type" value="Genomic_DNA"/>
</dbReference>
<organism evidence="3 4">
    <name type="scientific">Oryctes borbonicus</name>
    <dbReference type="NCBI Taxonomy" id="1629725"/>
    <lineage>
        <taxon>Eukaryota</taxon>
        <taxon>Metazoa</taxon>
        <taxon>Ecdysozoa</taxon>
        <taxon>Arthropoda</taxon>
        <taxon>Hexapoda</taxon>
        <taxon>Insecta</taxon>
        <taxon>Pterygota</taxon>
        <taxon>Neoptera</taxon>
        <taxon>Endopterygota</taxon>
        <taxon>Coleoptera</taxon>
        <taxon>Polyphaga</taxon>
        <taxon>Scarabaeiformia</taxon>
        <taxon>Scarabaeidae</taxon>
        <taxon>Dynastinae</taxon>
        <taxon>Oryctes</taxon>
    </lineage>
</organism>
<name>A0A0T6B4X2_9SCAR</name>
<comment type="caution">
    <text evidence="3">The sequence shown here is derived from an EMBL/GenBank/DDBJ whole genome shotgun (WGS) entry which is preliminary data.</text>
</comment>
<dbReference type="Proteomes" id="UP000051574">
    <property type="component" value="Unassembled WGS sequence"/>
</dbReference>
<proteinExistence type="inferred from homology"/>
<feature type="region of interest" description="Disordered" evidence="2">
    <location>
        <begin position="1"/>
        <end position="49"/>
    </location>
</feature>
<dbReference type="OrthoDB" id="276323at2759"/>
<dbReference type="PANTHER" id="PTHR12832:SF11">
    <property type="entry name" value="LD23868P"/>
    <property type="match status" value="1"/>
</dbReference>
<keyword evidence="4" id="KW-1185">Reference proteome</keyword>
<feature type="non-terminal residue" evidence="3">
    <location>
        <position position="366"/>
    </location>
</feature>
<protein>
    <recommendedName>
        <fullName evidence="5">T-complex protein 11-like protein 1</fullName>
    </recommendedName>
</protein>
<evidence type="ECO:0008006" key="5">
    <source>
        <dbReference type="Google" id="ProtNLM"/>
    </source>
</evidence>
<dbReference type="InterPro" id="IPR008862">
    <property type="entry name" value="Tcp11"/>
</dbReference>
<gene>
    <name evidence="3" type="ORF">AMK59_3549</name>
</gene>
<reference evidence="3 4" key="1">
    <citation type="submission" date="2015-09" db="EMBL/GenBank/DDBJ databases">
        <title>Draft genome of the scarab beetle Oryctes borbonicus.</title>
        <authorList>
            <person name="Meyer J.M."/>
            <person name="Markov G.V."/>
            <person name="Baskaran P."/>
            <person name="Herrmann M."/>
            <person name="Sommer R.J."/>
            <person name="Roedelsperger C."/>
        </authorList>
    </citation>
    <scope>NUCLEOTIDE SEQUENCE [LARGE SCALE GENOMIC DNA]</scope>
    <source>
        <strain evidence="3">OB123</strain>
        <tissue evidence="3">Whole animal</tissue>
    </source>
</reference>
<sequence>MSSDANANQKSDPTDVKGAVPRIRVESESLASDDENNSELGKRQRTTSQTFMVAGSMTAASPPKFVSLEEIIQAANGMKDMALVHQIVVDKDFKLERYEPEPNSWHRFVKDNMHKAFWEILKEQLAEDPPSYGQAFTLLEDIKSRLFSVLLPQHTKIKQQISDILDSELIKQQAERGVLDFPHYAQYVLSVMSKLCAPIRDERIKELREKTDVVEVFRGILETLDLMVLDMANFTIEMAKPEIIAHSVELERKKFADFLSVQADGLEHTRRWFLRHIDTSVPVPSGIDTVTYIKNITKKAFTVACIDLLEWDENLPYPETFMLDQLRLQDLQQRTNKLILTGSVLLITVSNVGLNLQSIAAFKQSV</sequence>
<evidence type="ECO:0000313" key="4">
    <source>
        <dbReference type="Proteomes" id="UP000051574"/>
    </source>
</evidence>
<dbReference type="Pfam" id="PF05794">
    <property type="entry name" value="Tcp11"/>
    <property type="match status" value="1"/>
</dbReference>
<comment type="similarity">
    <text evidence="1">Belongs to the TCP11 family.</text>
</comment>
<accession>A0A0T6B4X2</accession>
<dbReference type="AlphaFoldDB" id="A0A0T6B4X2"/>
<evidence type="ECO:0000313" key="3">
    <source>
        <dbReference type="EMBL" id="KRT82442.1"/>
    </source>
</evidence>
<feature type="compositionally biased region" description="Polar residues" evidence="2">
    <location>
        <begin position="1"/>
        <end position="11"/>
    </location>
</feature>
<evidence type="ECO:0000256" key="1">
    <source>
        <dbReference type="ARBA" id="ARBA00010954"/>
    </source>
</evidence>
<dbReference type="PANTHER" id="PTHR12832">
    <property type="entry name" value="TESTIS-SPECIFIC PROTEIN PBS13 T-COMPLEX 11"/>
    <property type="match status" value="1"/>
</dbReference>